<keyword evidence="7" id="KW-0653">Protein transport</keyword>
<dbReference type="PROSITE" id="PS51257">
    <property type="entry name" value="PROKAR_LIPOPROTEIN"/>
    <property type="match status" value="1"/>
</dbReference>
<keyword evidence="8" id="KW-0472">Membrane</keyword>
<evidence type="ECO:0000256" key="13">
    <source>
        <dbReference type="SAM" id="SignalP"/>
    </source>
</evidence>
<comment type="similarity">
    <text evidence="2">Belongs to the LolB family.</text>
</comment>
<dbReference type="Gene3D" id="2.50.20.10">
    <property type="entry name" value="Lipoprotein localisation LolA/LolB/LppX"/>
    <property type="match status" value="1"/>
</dbReference>
<protein>
    <recommendedName>
        <fullName evidence="4">Outer-membrane lipoprotein LolB</fullName>
    </recommendedName>
</protein>
<proteinExistence type="inferred from homology"/>
<dbReference type="AlphaFoldDB" id="A0A3E0X3L2"/>
<dbReference type="OrthoDB" id="9797618at2"/>
<keyword evidence="5" id="KW-0813">Transport</keyword>
<gene>
    <name evidence="14" type="ORF">CAL65_01130</name>
</gene>
<dbReference type="EMBL" id="NFZW01000001">
    <property type="protein sequence ID" value="RFA39432.1"/>
    <property type="molecule type" value="Genomic_DNA"/>
</dbReference>
<dbReference type="SUPFAM" id="SSF89392">
    <property type="entry name" value="Prokaryotic lipoproteins and lipoprotein localization factors"/>
    <property type="match status" value="1"/>
</dbReference>
<feature type="chain" id="PRO_5017793445" description="Outer-membrane lipoprotein LolB" evidence="13">
    <location>
        <begin position="23"/>
        <end position="197"/>
    </location>
</feature>
<dbReference type="RefSeq" id="WP_116300614.1">
    <property type="nucleotide sequence ID" value="NZ_NFZV01000001.1"/>
</dbReference>
<dbReference type="GO" id="GO:0015031">
    <property type="term" value="P:protein transport"/>
    <property type="evidence" value="ECO:0007669"/>
    <property type="project" value="UniProtKB-KW"/>
</dbReference>
<dbReference type="CDD" id="cd16326">
    <property type="entry name" value="LolB"/>
    <property type="match status" value="1"/>
</dbReference>
<accession>A0A3E0X3L2</accession>
<sequence>MFRRLSLLLLLAFLLSACATMAPGPVVEQDYDERAEVLRTLPGWSLSGRAAIRTAADSGTVSLDWRQEGEQYSVALRAPWGAGQVQVDGTPGWVRLRTSEGVDDYAAAPGELLAYYTGFDLPLESLRFWLLGIPDPGTEASYNLDELGLVDELRQHGWVIDYRRYQTVGTYVLPRTVFMRGDGIEVRVAVQAWEIAP</sequence>
<dbReference type="NCBIfam" id="TIGR00548">
    <property type="entry name" value="lolB"/>
    <property type="match status" value="1"/>
</dbReference>
<reference evidence="15" key="1">
    <citation type="submission" date="2017-05" db="EMBL/GenBank/DDBJ databases">
        <authorList>
            <person name="Sharma S."/>
            <person name="Sidhu C."/>
            <person name="Pinnaka A.K."/>
        </authorList>
    </citation>
    <scope>NUCLEOTIDE SEQUENCE [LARGE SCALE GENOMIC DNA]</scope>
    <source>
        <strain evidence="15">AK93</strain>
    </source>
</reference>
<evidence type="ECO:0000313" key="15">
    <source>
        <dbReference type="Proteomes" id="UP000256763"/>
    </source>
</evidence>
<evidence type="ECO:0000256" key="10">
    <source>
        <dbReference type="ARBA" id="ARBA00023186"/>
    </source>
</evidence>
<name>A0A3E0X3L2_9GAMM</name>
<dbReference type="InterPro" id="IPR004565">
    <property type="entry name" value="OM_lipoprot_LolB"/>
</dbReference>
<evidence type="ECO:0000256" key="1">
    <source>
        <dbReference type="ARBA" id="ARBA00004459"/>
    </source>
</evidence>
<keyword evidence="12 14" id="KW-0449">Lipoprotein</keyword>
<comment type="caution">
    <text evidence="14">The sequence shown here is derived from an EMBL/GenBank/DDBJ whole genome shotgun (WGS) entry which is preliminary data.</text>
</comment>
<dbReference type="Proteomes" id="UP000256763">
    <property type="component" value="Unassembled WGS sequence"/>
</dbReference>
<dbReference type="Pfam" id="PF03550">
    <property type="entry name" value="LolB"/>
    <property type="match status" value="1"/>
</dbReference>
<keyword evidence="6 13" id="KW-0732">Signal</keyword>
<keyword evidence="15" id="KW-1185">Reference proteome</keyword>
<comment type="subcellular location">
    <subcellularLocation>
        <location evidence="1">Cell outer membrane</location>
        <topology evidence="1">Lipid-anchor</topology>
    </subcellularLocation>
</comment>
<feature type="signal peptide" evidence="13">
    <location>
        <begin position="1"/>
        <end position="22"/>
    </location>
</feature>
<evidence type="ECO:0000256" key="11">
    <source>
        <dbReference type="ARBA" id="ARBA00023237"/>
    </source>
</evidence>
<organism evidence="14 15">
    <name type="scientific">Alkalilimnicola ehrlichii</name>
    <dbReference type="NCBI Taxonomy" id="351052"/>
    <lineage>
        <taxon>Bacteria</taxon>
        <taxon>Pseudomonadati</taxon>
        <taxon>Pseudomonadota</taxon>
        <taxon>Gammaproteobacteria</taxon>
        <taxon>Chromatiales</taxon>
        <taxon>Ectothiorhodospiraceae</taxon>
        <taxon>Alkalilimnicola</taxon>
    </lineage>
</organism>
<evidence type="ECO:0000256" key="4">
    <source>
        <dbReference type="ARBA" id="ARBA00016202"/>
    </source>
</evidence>
<evidence type="ECO:0000256" key="2">
    <source>
        <dbReference type="ARBA" id="ARBA00009696"/>
    </source>
</evidence>
<dbReference type="InterPro" id="IPR029046">
    <property type="entry name" value="LolA/LolB/LppX"/>
</dbReference>
<keyword evidence="11" id="KW-0998">Cell outer membrane</keyword>
<evidence type="ECO:0000256" key="7">
    <source>
        <dbReference type="ARBA" id="ARBA00022927"/>
    </source>
</evidence>
<evidence type="ECO:0000256" key="5">
    <source>
        <dbReference type="ARBA" id="ARBA00022448"/>
    </source>
</evidence>
<evidence type="ECO:0000256" key="8">
    <source>
        <dbReference type="ARBA" id="ARBA00023136"/>
    </source>
</evidence>
<keyword evidence="10" id="KW-0143">Chaperone</keyword>
<keyword evidence="9" id="KW-0564">Palmitate</keyword>
<evidence type="ECO:0000256" key="12">
    <source>
        <dbReference type="ARBA" id="ARBA00023288"/>
    </source>
</evidence>
<dbReference type="GO" id="GO:0009279">
    <property type="term" value="C:cell outer membrane"/>
    <property type="evidence" value="ECO:0007669"/>
    <property type="project" value="UniProtKB-SubCell"/>
</dbReference>
<evidence type="ECO:0000256" key="9">
    <source>
        <dbReference type="ARBA" id="ARBA00023139"/>
    </source>
</evidence>
<evidence type="ECO:0000256" key="6">
    <source>
        <dbReference type="ARBA" id="ARBA00022729"/>
    </source>
</evidence>
<evidence type="ECO:0000313" key="14">
    <source>
        <dbReference type="EMBL" id="RFA39432.1"/>
    </source>
</evidence>
<evidence type="ECO:0000256" key="3">
    <source>
        <dbReference type="ARBA" id="ARBA00011245"/>
    </source>
</evidence>
<comment type="subunit">
    <text evidence="3">Monomer.</text>
</comment>